<keyword evidence="4" id="KW-1185">Reference proteome</keyword>
<reference evidence="2 4" key="1">
    <citation type="journal article" date="2021" name="Commun. Biol.">
        <title>The genome of Shorea leprosula (Dipterocarpaceae) highlights the ecological relevance of drought in aseasonal tropical rainforests.</title>
        <authorList>
            <person name="Ng K.K.S."/>
            <person name="Kobayashi M.J."/>
            <person name="Fawcett J.A."/>
            <person name="Hatakeyama M."/>
            <person name="Paape T."/>
            <person name="Ng C.H."/>
            <person name="Ang C.C."/>
            <person name="Tnah L.H."/>
            <person name="Lee C.T."/>
            <person name="Nishiyama T."/>
            <person name="Sese J."/>
            <person name="O'Brien M.J."/>
            <person name="Copetti D."/>
            <person name="Mohd Noor M.I."/>
            <person name="Ong R.C."/>
            <person name="Putra M."/>
            <person name="Sireger I.Z."/>
            <person name="Indrioko S."/>
            <person name="Kosugi Y."/>
            <person name="Izuno A."/>
            <person name="Isagi Y."/>
            <person name="Lee S.L."/>
            <person name="Shimizu K.K."/>
        </authorList>
    </citation>
    <scope>NUCLEOTIDE SEQUENCE [LARGE SCALE GENOMIC DNA]</scope>
    <source>
        <strain evidence="2">214</strain>
    </source>
</reference>
<dbReference type="Proteomes" id="UP001054252">
    <property type="component" value="Unassembled WGS sequence"/>
</dbReference>
<feature type="region of interest" description="Disordered" evidence="1">
    <location>
        <begin position="1"/>
        <end position="35"/>
    </location>
</feature>
<evidence type="ECO:0000256" key="1">
    <source>
        <dbReference type="SAM" id="MobiDB-lite"/>
    </source>
</evidence>
<gene>
    <name evidence="2" type="ORF">SLEP1_g20991</name>
    <name evidence="3" type="ORF">SLEP1_g20997</name>
</gene>
<sequence>MISSPSSTSASSLGETPSLEGTTPLIASTAHMNAY</sequence>
<name>A0AAV5JGH5_9ROSI</name>
<feature type="compositionally biased region" description="Low complexity" evidence="1">
    <location>
        <begin position="1"/>
        <end position="12"/>
    </location>
</feature>
<evidence type="ECO:0000313" key="2">
    <source>
        <dbReference type="EMBL" id="GKV09505.1"/>
    </source>
</evidence>
<dbReference type="AlphaFoldDB" id="A0AAV5JGH5"/>
<dbReference type="EMBL" id="BPVZ01000030">
    <property type="protein sequence ID" value="GKV09505.1"/>
    <property type="molecule type" value="Genomic_DNA"/>
</dbReference>
<proteinExistence type="predicted"/>
<accession>A0AAV5JGH5</accession>
<protein>
    <submittedName>
        <fullName evidence="2">Uncharacterized protein</fullName>
    </submittedName>
</protein>
<organism evidence="2 4">
    <name type="scientific">Rubroshorea leprosula</name>
    <dbReference type="NCBI Taxonomy" id="152421"/>
    <lineage>
        <taxon>Eukaryota</taxon>
        <taxon>Viridiplantae</taxon>
        <taxon>Streptophyta</taxon>
        <taxon>Embryophyta</taxon>
        <taxon>Tracheophyta</taxon>
        <taxon>Spermatophyta</taxon>
        <taxon>Magnoliopsida</taxon>
        <taxon>eudicotyledons</taxon>
        <taxon>Gunneridae</taxon>
        <taxon>Pentapetalae</taxon>
        <taxon>rosids</taxon>
        <taxon>malvids</taxon>
        <taxon>Malvales</taxon>
        <taxon>Dipterocarpaceae</taxon>
        <taxon>Rubroshorea</taxon>
    </lineage>
</organism>
<dbReference type="EMBL" id="BPVZ01000030">
    <property type="protein sequence ID" value="GKV09510.1"/>
    <property type="molecule type" value="Genomic_DNA"/>
</dbReference>
<evidence type="ECO:0000313" key="4">
    <source>
        <dbReference type="Proteomes" id="UP001054252"/>
    </source>
</evidence>
<comment type="caution">
    <text evidence="2">The sequence shown here is derived from an EMBL/GenBank/DDBJ whole genome shotgun (WGS) entry which is preliminary data.</text>
</comment>
<evidence type="ECO:0000313" key="3">
    <source>
        <dbReference type="EMBL" id="GKV09510.1"/>
    </source>
</evidence>